<accession>A0A1M7XZJ4</accession>
<proteinExistence type="predicted"/>
<evidence type="ECO:0008006" key="3">
    <source>
        <dbReference type="Google" id="ProtNLM"/>
    </source>
</evidence>
<dbReference type="SUPFAM" id="SSF82171">
    <property type="entry name" value="DPP6 N-terminal domain-like"/>
    <property type="match status" value="1"/>
</dbReference>
<keyword evidence="2" id="KW-1185">Reference proteome</keyword>
<protein>
    <recommendedName>
        <fullName evidence="3">DUF5050 domain-containing protein</fullName>
    </recommendedName>
</protein>
<dbReference type="Proteomes" id="UP000184612">
    <property type="component" value="Unassembled WGS sequence"/>
</dbReference>
<organism evidence="1 2">
    <name type="scientific">Anaerocolumna xylanovorans DSM 12503</name>
    <dbReference type="NCBI Taxonomy" id="1121345"/>
    <lineage>
        <taxon>Bacteria</taxon>
        <taxon>Bacillati</taxon>
        <taxon>Bacillota</taxon>
        <taxon>Clostridia</taxon>
        <taxon>Lachnospirales</taxon>
        <taxon>Lachnospiraceae</taxon>
        <taxon>Anaerocolumna</taxon>
    </lineage>
</organism>
<name>A0A1M7XZJ4_9FIRM</name>
<dbReference type="AlphaFoldDB" id="A0A1M7XZJ4"/>
<dbReference type="EMBL" id="FRFD01000003">
    <property type="protein sequence ID" value="SHO44620.1"/>
    <property type="molecule type" value="Genomic_DNA"/>
</dbReference>
<sequence>MERNNIRKNTYGIRLLVIIMLLSLANKSFVLAKAEEYSNVVSSKKINSIQIKYNDSQYTIYNSLKKSVIDEKVIYISINGKYIIYAKDNYAAYLLDSQTCKSVKMSNDFCGFYGESSKKLYFSRYYNDSKNLCYYDITTKKTKNIAEDVDRVYMTADYIAYDKYIGNKSSYDLYLIKLSNNTTEKLTLPAFGSLKGLKNEYIYYCSPDGGARSDFYSYNLKAKTGKYMMSGESSLDEVIIDSNKVFIKEYLSSLMDSSIYMFNLDGSKKVSVGEAYKVMLKGKHIYYLNRQYAGEGEFSGERIGRCNLDGSGRVYLTKFKDMKEKYADYSPSWTVVYKKYIK</sequence>
<evidence type="ECO:0000313" key="2">
    <source>
        <dbReference type="Proteomes" id="UP000184612"/>
    </source>
</evidence>
<gene>
    <name evidence="1" type="ORF">SAMN02745217_00666</name>
</gene>
<evidence type="ECO:0000313" key="1">
    <source>
        <dbReference type="EMBL" id="SHO44620.1"/>
    </source>
</evidence>
<reference evidence="1 2" key="1">
    <citation type="submission" date="2016-12" db="EMBL/GenBank/DDBJ databases">
        <authorList>
            <person name="Song W.-J."/>
            <person name="Kurnit D.M."/>
        </authorList>
    </citation>
    <scope>NUCLEOTIDE SEQUENCE [LARGE SCALE GENOMIC DNA]</scope>
    <source>
        <strain evidence="1 2">DSM 12503</strain>
    </source>
</reference>